<name>A0A9W8JCV1_9AGAR</name>
<sequence>MQGITAKWAQEIEQHASARERMREERAEWDKERAQWQAERRKRESLPKEQMKLELEKKCRELEKEKAEEERKKAGLRWQDPQPDDDCLRLGARRYTAKLENVPAGYNRMKACQETQAWVNGRWVTPTQCDDGGLLDGIHGTWIVDWDEDDCYSSSFLENGCPGEPL</sequence>
<gene>
    <name evidence="2" type="ORF">H1R20_g4714</name>
</gene>
<dbReference type="Proteomes" id="UP001140091">
    <property type="component" value="Unassembled WGS sequence"/>
</dbReference>
<evidence type="ECO:0000313" key="2">
    <source>
        <dbReference type="EMBL" id="KAJ2932385.1"/>
    </source>
</evidence>
<reference evidence="2" key="1">
    <citation type="submission" date="2022-06" db="EMBL/GenBank/DDBJ databases">
        <title>Genome Sequence of Candolleomyces eurysporus.</title>
        <authorList>
            <person name="Buettner E."/>
        </authorList>
    </citation>
    <scope>NUCLEOTIDE SEQUENCE</scope>
    <source>
        <strain evidence="2">VTCC 930004</strain>
    </source>
</reference>
<feature type="compositionally biased region" description="Basic and acidic residues" evidence="1">
    <location>
        <begin position="10"/>
        <end position="47"/>
    </location>
</feature>
<protein>
    <submittedName>
        <fullName evidence="2">Uncharacterized protein</fullName>
    </submittedName>
</protein>
<proteinExistence type="predicted"/>
<feature type="non-terminal residue" evidence="2">
    <location>
        <position position="1"/>
    </location>
</feature>
<organism evidence="2 3">
    <name type="scientific">Candolleomyces eurysporus</name>
    <dbReference type="NCBI Taxonomy" id="2828524"/>
    <lineage>
        <taxon>Eukaryota</taxon>
        <taxon>Fungi</taxon>
        <taxon>Dikarya</taxon>
        <taxon>Basidiomycota</taxon>
        <taxon>Agaricomycotina</taxon>
        <taxon>Agaricomycetes</taxon>
        <taxon>Agaricomycetidae</taxon>
        <taxon>Agaricales</taxon>
        <taxon>Agaricineae</taxon>
        <taxon>Psathyrellaceae</taxon>
        <taxon>Candolleomyces</taxon>
    </lineage>
</organism>
<comment type="caution">
    <text evidence="2">The sequence shown here is derived from an EMBL/GenBank/DDBJ whole genome shotgun (WGS) entry which is preliminary data.</text>
</comment>
<evidence type="ECO:0000313" key="3">
    <source>
        <dbReference type="Proteomes" id="UP001140091"/>
    </source>
</evidence>
<dbReference type="AlphaFoldDB" id="A0A9W8JCV1"/>
<dbReference type="OrthoDB" id="3153758at2759"/>
<dbReference type="EMBL" id="JANBPK010000773">
    <property type="protein sequence ID" value="KAJ2932385.1"/>
    <property type="molecule type" value="Genomic_DNA"/>
</dbReference>
<evidence type="ECO:0000256" key="1">
    <source>
        <dbReference type="SAM" id="MobiDB-lite"/>
    </source>
</evidence>
<feature type="region of interest" description="Disordered" evidence="1">
    <location>
        <begin position="1"/>
        <end position="47"/>
    </location>
</feature>
<keyword evidence="3" id="KW-1185">Reference proteome</keyword>
<accession>A0A9W8JCV1</accession>